<comment type="caution">
    <text evidence="3">The sequence shown here is derived from an EMBL/GenBank/DDBJ whole genome shotgun (WGS) entry which is preliminary data.</text>
</comment>
<evidence type="ECO:0000313" key="3">
    <source>
        <dbReference type="EMBL" id="ETO13724.1"/>
    </source>
</evidence>
<evidence type="ECO:0000313" key="4">
    <source>
        <dbReference type="Proteomes" id="UP000023152"/>
    </source>
</evidence>
<gene>
    <name evidence="3" type="ORF">RFI_23643</name>
</gene>
<name>X6MIL2_RETFI</name>
<organism evidence="3 4">
    <name type="scientific">Reticulomyxa filosa</name>
    <dbReference type="NCBI Taxonomy" id="46433"/>
    <lineage>
        <taxon>Eukaryota</taxon>
        <taxon>Sar</taxon>
        <taxon>Rhizaria</taxon>
        <taxon>Retaria</taxon>
        <taxon>Foraminifera</taxon>
        <taxon>Monothalamids</taxon>
        <taxon>Reticulomyxidae</taxon>
        <taxon>Reticulomyxa</taxon>
    </lineage>
</organism>
<feature type="compositionally biased region" description="Low complexity" evidence="1">
    <location>
        <begin position="67"/>
        <end position="88"/>
    </location>
</feature>
<evidence type="ECO:0000256" key="1">
    <source>
        <dbReference type="SAM" id="MobiDB-lite"/>
    </source>
</evidence>
<keyword evidence="2" id="KW-1133">Transmembrane helix</keyword>
<proteinExistence type="predicted"/>
<dbReference type="EMBL" id="ASPP01020423">
    <property type="protein sequence ID" value="ETO13724.1"/>
    <property type="molecule type" value="Genomic_DNA"/>
</dbReference>
<sequence length="327" mass="38470">STRTEITEKTTTQCQPLLHIVGYDGTCIHRDFLPIVGYERNRAIDYQLVWYPYNNDNNSESNDDDNNNSNNNNNNNNSSDNNSNGNADDTMKMNGNKELNEEDPYFIVSPNDIITASRYTIMDHLLWLWKRGRYDEAWKQALKHKNYLYLRSDIEPYHLGEFYLADILEQLALLQKKKQSIKAREHLAQHDSKSSHEDDNKKEAEYKHTFQHVCVQVFRDNKELWERWIKITKRQEQLLLLVPLLPTDKPCLSGKAYQTVLLYTLNNSPASFLQCIQAWPQTIYPIPEFISKTLAKYNGNKNNVYFIHALAELFCFVLFCFILFYFV</sequence>
<evidence type="ECO:0000256" key="2">
    <source>
        <dbReference type="SAM" id="Phobius"/>
    </source>
</evidence>
<dbReference type="AlphaFoldDB" id="X6MIL2"/>
<feature type="non-terminal residue" evidence="3">
    <location>
        <position position="1"/>
    </location>
</feature>
<reference evidence="3 4" key="1">
    <citation type="journal article" date="2013" name="Curr. Biol.">
        <title>The Genome of the Foraminiferan Reticulomyxa filosa.</title>
        <authorList>
            <person name="Glockner G."/>
            <person name="Hulsmann N."/>
            <person name="Schleicher M."/>
            <person name="Noegel A.A."/>
            <person name="Eichinger L."/>
            <person name="Gallinger C."/>
            <person name="Pawlowski J."/>
            <person name="Sierra R."/>
            <person name="Euteneuer U."/>
            <person name="Pillet L."/>
            <person name="Moustafa A."/>
            <person name="Platzer M."/>
            <person name="Groth M."/>
            <person name="Szafranski K."/>
            <person name="Schliwa M."/>
        </authorList>
    </citation>
    <scope>NUCLEOTIDE SEQUENCE [LARGE SCALE GENOMIC DNA]</scope>
</reference>
<accession>X6MIL2</accession>
<feature type="region of interest" description="Disordered" evidence="1">
    <location>
        <begin position="57"/>
        <end position="96"/>
    </location>
</feature>
<keyword evidence="4" id="KW-1185">Reference proteome</keyword>
<dbReference type="Proteomes" id="UP000023152">
    <property type="component" value="Unassembled WGS sequence"/>
</dbReference>
<keyword evidence="2" id="KW-0472">Membrane</keyword>
<feature type="transmembrane region" description="Helical" evidence="2">
    <location>
        <begin position="305"/>
        <end position="326"/>
    </location>
</feature>
<dbReference type="Pfam" id="PF23556">
    <property type="entry name" value="TPR_Vps41"/>
    <property type="match status" value="1"/>
</dbReference>
<dbReference type="OrthoDB" id="244107at2759"/>
<keyword evidence="2" id="KW-0812">Transmembrane</keyword>
<protein>
    <submittedName>
        <fullName evidence="3">Phosphoesterase, PA-phosphatase related-family protein</fullName>
    </submittedName>
</protein>